<dbReference type="InterPro" id="IPR036047">
    <property type="entry name" value="F-box-like_dom_sf"/>
</dbReference>
<dbReference type="SMART" id="SM00256">
    <property type="entry name" value="FBOX"/>
    <property type="match status" value="1"/>
</dbReference>
<evidence type="ECO:0000259" key="1">
    <source>
        <dbReference type="PROSITE" id="PS50181"/>
    </source>
</evidence>
<dbReference type="AlphaFoldDB" id="V4KHR8"/>
<feature type="domain" description="F-box" evidence="1">
    <location>
        <begin position="1"/>
        <end position="45"/>
    </location>
</feature>
<dbReference type="CDD" id="cd22157">
    <property type="entry name" value="F-box_AtFBW1-like"/>
    <property type="match status" value="1"/>
</dbReference>
<dbReference type="NCBIfam" id="TIGR01640">
    <property type="entry name" value="F_box_assoc_1"/>
    <property type="match status" value="1"/>
</dbReference>
<dbReference type="Pfam" id="PF08268">
    <property type="entry name" value="FBA_3"/>
    <property type="match status" value="1"/>
</dbReference>
<sequence>MLPLDMLIEVLTKLPAKSLLKLRCVSKRWCSIIRSRSFIDSFMSLSLSQPCILLGYSILRGNERRLLFLSSPLPHPQDSNHSSIVSKHDMPDSRISRSNILGFTSSVRGIICLSLGDSEFPYICYMCLGYDTSNDQYKIFRKVRRTRFGSVEHSVCTLRGGGGERTSFSLWRRVESSIHYFHRTKPLCINGVVYYGASAYPPTRYLIVSFDVGSERLLLMEGPPKEEMLVHLIDYQGKVACFCVTIDKSYSLWILDDVKKQLWSKT</sequence>
<dbReference type="Gene3D" id="1.20.1280.50">
    <property type="match status" value="1"/>
</dbReference>
<dbReference type="SUPFAM" id="SSF81383">
    <property type="entry name" value="F-box domain"/>
    <property type="match status" value="1"/>
</dbReference>
<dbReference type="Pfam" id="PF00646">
    <property type="entry name" value="F-box"/>
    <property type="match status" value="1"/>
</dbReference>
<dbReference type="Proteomes" id="UP000030689">
    <property type="component" value="Unassembled WGS sequence"/>
</dbReference>
<dbReference type="PROSITE" id="PS50181">
    <property type="entry name" value="FBOX"/>
    <property type="match status" value="1"/>
</dbReference>
<dbReference type="STRING" id="72664.V4KHR8"/>
<evidence type="ECO:0000313" key="2">
    <source>
        <dbReference type="EMBL" id="ESQ29407.1"/>
    </source>
</evidence>
<organism evidence="2 3">
    <name type="scientific">Eutrema salsugineum</name>
    <name type="common">Saltwater cress</name>
    <name type="synonym">Sisymbrium salsugineum</name>
    <dbReference type="NCBI Taxonomy" id="72664"/>
    <lineage>
        <taxon>Eukaryota</taxon>
        <taxon>Viridiplantae</taxon>
        <taxon>Streptophyta</taxon>
        <taxon>Embryophyta</taxon>
        <taxon>Tracheophyta</taxon>
        <taxon>Spermatophyta</taxon>
        <taxon>Magnoliopsida</taxon>
        <taxon>eudicotyledons</taxon>
        <taxon>Gunneridae</taxon>
        <taxon>Pentapetalae</taxon>
        <taxon>rosids</taxon>
        <taxon>malvids</taxon>
        <taxon>Brassicales</taxon>
        <taxon>Brassicaceae</taxon>
        <taxon>Eutremeae</taxon>
        <taxon>Eutrema</taxon>
    </lineage>
</organism>
<dbReference type="KEGG" id="eus:EUTSA_v10023641mg"/>
<dbReference type="InterPro" id="IPR013187">
    <property type="entry name" value="F-box-assoc_dom_typ3"/>
</dbReference>
<protein>
    <recommendedName>
        <fullName evidence="1">F-box domain-containing protein</fullName>
    </recommendedName>
</protein>
<dbReference type="PANTHER" id="PTHR31111:SF138">
    <property type="entry name" value="F-BOX ASSOCIATED DOMAIN-CONTAINING PROTEIN"/>
    <property type="match status" value="1"/>
</dbReference>
<dbReference type="PANTHER" id="PTHR31111">
    <property type="entry name" value="BNAA05G37150D PROTEIN-RELATED"/>
    <property type="match status" value="1"/>
</dbReference>
<dbReference type="InterPro" id="IPR017451">
    <property type="entry name" value="F-box-assoc_interact_dom"/>
</dbReference>
<reference evidence="2 3" key="1">
    <citation type="journal article" date="2013" name="Front. Plant Sci.">
        <title>The Reference Genome of the Halophytic Plant Eutrema salsugineum.</title>
        <authorList>
            <person name="Yang R."/>
            <person name="Jarvis D.E."/>
            <person name="Chen H."/>
            <person name="Beilstein M.A."/>
            <person name="Grimwood J."/>
            <person name="Jenkins J."/>
            <person name="Shu S."/>
            <person name="Prochnik S."/>
            <person name="Xin M."/>
            <person name="Ma C."/>
            <person name="Schmutz J."/>
            <person name="Wing R.A."/>
            <person name="Mitchell-Olds T."/>
            <person name="Schumaker K.S."/>
            <person name="Wang X."/>
        </authorList>
    </citation>
    <scope>NUCLEOTIDE SEQUENCE [LARGE SCALE GENOMIC DNA]</scope>
</reference>
<dbReference type="InterPro" id="IPR001810">
    <property type="entry name" value="F-box_dom"/>
</dbReference>
<keyword evidence="3" id="KW-1185">Reference proteome</keyword>
<accession>V4KHR8</accession>
<evidence type="ECO:0000313" key="3">
    <source>
        <dbReference type="Proteomes" id="UP000030689"/>
    </source>
</evidence>
<name>V4KHR8_EUTSA</name>
<dbReference type="EMBL" id="KI517881">
    <property type="protein sequence ID" value="ESQ29407.1"/>
    <property type="molecule type" value="Genomic_DNA"/>
</dbReference>
<dbReference type="Gramene" id="ESQ29407">
    <property type="protein sequence ID" value="ESQ29407"/>
    <property type="gene ID" value="EUTSA_v10023641mg"/>
</dbReference>
<gene>
    <name evidence="2" type="ORF">EUTSA_v10023641mg</name>
</gene>
<proteinExistence type="predicted"/>